<proteinExistence type="predicted"/>
<feature type="coiled-coil region" evidence="1">
    <location>
        <begin position="21"/>
        <end position="81"/>
    </location>
</feature>
<feature type="region of interest" description="Disordered" evidence="2">
    <location>
        <begin position="239"/>
        <end position="260"/>
    </location>
</feature>
<reference evidence="3 4" key="1">
    <citation type="submission" date="2024-02" db="EMBL/GenBank/DDBJ databases">
        <authorList>
            <person name="Chen Y."/>
            <person name="Shah S."/>
            <person name="Dougan E. K."/>
            <person name="Thang M."/>
            <person name="Chan C."/>
        </authorList>
    </citation>
    <scope>NUCLEOTIDE SEQUENCE [LARGE SCALE GENOMIC DNA]</scope>
</reference>
<dbReference type="EMBL" id="CAXAMM010005224">
    <property type="protein sequence ID" value="CAK9006472.1"/>
    <property type="molecule type" value="Genomic_DNA"/>
</dbReference>
<accession>A0ABP0IWI7</accession>
<keyword evidence="1" id="KW-0175">Coiled coil</keyword>
<feature type="compositionally biased region" description="Low complexity" evidence="2">
    <location>
        <begin position="166"/>
        <end position="183"/>
    </location>
</feature>
<protein>
    <submittedName>
        <fullName evidence="3">Uncharacterized protein</fullName>
    </submittedName>
</protein>
<feature type="compositionally biased region" description="Polar residues" evidence="2">
    <location>
        <begin position="203"/>
        <end position="225"/>
    </location>
</feature>
<evidence type="ECO:0000256" key="2">
    <source>
        <dbReference type="SAM" id="MobiDB-lite"/>
    </source>
</evidence>
<comment type="caution">
    <text evidence="3">The sequence shown here is derived from an EMBL/GenBank/DDBJ whole genome shotgun (WGS) entry which is preliminary data.</text>
</comment>
<evidence type="ECO:0000313" key="3">
    <source>
        <dbReference type="EMBL" id="CAK9006472.1"/>
    </source>
</evidence>
<sequence>MQSEASTCADSGDEGCLKALLEKERQLNKEKDARIQQLEARLKNLEGDLEKAQQKLMKKDRDDREVARAQQQELLDELQKRKAVQYELISSSQQLLELQDKVYQQEKKLQTLGSKSAVLGKRAVSDGDSTDKVVPQSWARQMSDSAAMQKVQATNFMRQLSESGKSTQVSTSEGSPSSPSTVEMAGLIGAQSPERPNGHRAVTVSSRRATMSATQPSLAAATQPSLAPRVVSRQFISGVPQAPSYRPSSPLPSYVQEVTM</sequence>
<gene>
    <name evidence="3" type="ORF">SCF082_LOCUS9034</name>
</gene>
<dbReference type="Proteomes" id="UP001642464">
    <property type="component" value="Unassembled WGS sequence"/>
</dbReference>
<evidence type="ECO:0000313" key="4">
    <source>
        <dbReference type="Proteomes" id="UP001642464"/>
    </source>
</evidence>
<feature type="compositionally biased region" description="Low complexity" evidence="2">
    <location>
        <begin position="243"/>
        <end position="254"/>
    </location>
</feature>
<name>A0ABP0IWI7_9DINO</name>
<feature type="region of interest" description="Disordered" evidence="2">
    <location>
        <begin position="157"/>
        <end position="225"/>
    </location>
</feature>
<keyword evidence="4" id="KW-1185">Reference proteome</keyword>
<organism evidence="3 4">
    <name type="scientific">Durusdinium trenchii</name>
    <dbReference type="NCBI Taxonomy" id="1381693"/>
    <lineage>
        <taxon>Eukaryota</taxon>
        <taxon>Sar</taxon>
        <taxon>Alveolata</taxon>
        <taxon>Dinophyceae</taxon>
        <taxon>Suessiales</taxon>
        <taxon>Symbiodiniaceae</taxon>
        <taxon>Durusdinium</taxon>
    </lineage>
</organism>
<evidence type="ECO:0000256" key="1">
    <source>
        <dbReference type="SAM" id="Coils"/>
    </source>
</evidence>